<reference evidence="2" key="1">
    <citation type="submission" date="2016-11" db="UniProtKB">
        <authorList>
            <consortium name="WormBaseParasite"/>
        </authorList>
    </citation>
    <scope>IDENTIFICATION</scope>
</reference>
<evidence type="ECO:0000313" key="2">
    <source>
        <dbReference type="WBParaSite" id="Csp11.Scaffold458.g1397.t3"/>
    </source>
</evidence>
<keyword evidence="1" id="KW-1185">Reference proteome</keyword>
<name>A0A1I7T140_9PELO</name>
<organism evidence="1 2">
    <name type="scientific">Caenorhabditis tropicalis</name>
    <dbReference type="NCBI Taxonomy" id="1561998"/>
    <lineage>
        <taxon>Eukaryota</taxon>
        <taxon>Metazoa</taxon>
        <taxon>Ecdysozoa</taxon>
        <taxon>Nematoda</taxon>
        <taxon>Chromadorea</taxon>
        <taxon>Rhabditida</taxon>
        <taxon>Rhabditina</taxon>
        <taxon>Rhabditomorpha</taxon>
        <taxon>Rhabditoidea</taxon>
        <taxon>Rhabditidae</taxon>
        <taxon>Peloderinae</taxon>
        <taxon>Caenorhabditis</taxon>
    </lineage>
</organism>
<dbReference type="WBParaSite" id="Csp11.Scaffold458.g1397.t3">
    <property type="protein sequence ID" value="Csp11.Scaffold458.g1397.t3"/>
    <property type="gene ID" value="Csp11.Scaffold458.g1397"/>
</dbReference>
<dbReference type="eggNOG" id="ENOG502THSZ">
    <property type="taxonomic scope" value="Eukaryota"/>
</dbReference>
<dbReference type="AlphaFoldDB" id="A0A1I7T140"/>
<protein>
    <submittedName>
        <fullName evidence="2">Late expression factor 11</fullName>
    </submittedName>
</protein>
<sequence>MYPYLIIPFNSDLEWRCKHLESYSQLDESTLAFETNLRAASSEVNIQIHLKDNITPDRIERVLLVIDDCGFDDFKGYIVLCRPVSYSVTRMRFSEYVKMAEICYHYVRQMMSNAQIAVYLWQQQLNFKRNIVIRSLHCSQKIQFQTSELNTKRNAFMPASQRDEMIEETVQEYGLNEAEFENYIEHVNASISIITDYDFLSSYGHNKGVVHAETKALLFEVDLFRKMRRKSPRATILFAVNPDKGAFPLLMTLPYENYNCQATSSSGAGTTDVTDLTAGRLESIAEDGTLK</sequence>
<proteinExistence type="predicted"/>
<dbReference type="Proteomes" id="UP000095282">
    <property type="component" value="Unplaced"/>
</dbReference>
<accession>A0A1I7T140</accession>
<evidence type="ECO:0000313" key="1">
    <source>
        <dbReference type="Proteomes" id="UP000095282"/>
    </source>
</evidence>